<evidence type="ECO:0000256" key="2">
    <source>
        <dbReference type="ARBA" id="ARBA00022112"/>
    </source>
</evidence>
<comment type="similarity">
    <text evidence="1">Belongs to the GTP cyclohydrolase I type 2/NIF3 family.</text>
</comment>
<feature type="binding site" evidence="4">
    <location>
        <position position="65"/>
    </location>
    <ligand>
        <name>a divalent metal cation</name>
        <dbReference type="ChEBI" id="CHEBI:60240"/>
        <label>1</label>
    </ligand>
</feature>
<dbReference type="Proteomes" id="UP000244906">
    <property type="component" value="Unassembled WGS sequence"/>
</dbReference>
<feature type="binding site" evidence="4">
    <location>
        <position position="220"/>
    </location>
    <ligand>
        <name>a divalent metal cation</name>
        <dbReference type="ChEBI" id="CHEBI:60240"/>
        <label>1</label>
    </ligand>
</feature>
<dbReference type="GO" id="GO:0046872">
    <property type="term" value="F:metal ion binding"/>
    <property type="evidence" value="ECO:0007669"/>
    <property type="project" value="UniProtKB-KW"/>
</dbReference>
<name>A0A2V1H3Z1_9GAMM</name>
<evidence type="ECO:0000313" key="5">
    <source>
        <dbReference type="EMBL" id="PVZ71907.1"/>
    </source>
</evidence>
<dbReference type="InterPro" id="IPR036069">
    <property type="entry name" value="DUF34/NIF3_sf"/>
</dbReference>
<dbReference type="InterPro" id="IPR002678">
    <property type="entry name" value="DUF34/NIF3"/>
</dbReference>
<feature type="binding site" evidence="4">
    <location>
        <position position="102"/>
    </location>
    <ligand>
        <name>a divalent metal cation</name>
        <dbReference type="ChEBI" id="CHEBI:60240"/>
        <label>1</label>
    </ligand>
</feature>
<dbReference type="FunFam" id="3.40.1390.30:FF:000002">
    <property type="entry name" value="Nif3-like dinuclear metal center protein"/>
    <property type="match status" value="1"/>
</dbReference>
<comment type="caution">
    <text evidence="5">The sequence shown here is derived from an EMBL/GenBank/DDBJ whole genome shotgun (WGS) entry which is preliminary data.</text>
</comment>
<evidence type="ECO:0000313" key="6">
    <source>
        <dbReference type="Proteomes" id="UP000244906"/>
    </source>
</evidence>
<organism evidence="5 6">
    <name type="scientific">Pelagibaculum spongiae</name>
    <dbReference type="NCBI Taxonomy" id="2080658"/>
    <lineage>
        <taxon>Bacteria</taxon>
        <taxon>Pseudomonadati</taxon>
        <taxon>Pseudomonadota</taxon>
        <taxon>Gammaproteobacteria</taxon>
        <taxon>Oceanospirillales</taxon>
        <taxon>Pelagibaculum</taxon>
    </lineage>
</organism>
<protein>
    <recommendedName>
        <fullName evidence="2">GTP cyclohydrolase 1 type 2 homolog</fullName>
    </recommendedName>
</protein>
<dbReference type="Pfam" id="PF01784">
    <property type="entry name" value="DUF34_NIF3"/>
    <property type="match status" value="1"/>
</dbReference>
<dbReference type="EMBL" id="QDDL01000001">
    <property type="protein sequence ID" value="PVZ71907.1"/>
    <property type="molecule type" value="Genomic_DNA"/>
</dbReference>
<evidence type="ECO:0000256" key="1">
    <source>
        <dbReference type="ARBA" id="ARBA00006964"/>
    </source>
</evidence>
<dbReference type="Gene3D" id="3.40.1390.30">
    <property type="entry name" value="NIF3 (NGG1p interacting factor 3)-like"/>
    <property type="match status" value="2"/>
</dbReference>
<sequence>MAQLREICRYTDQLLEAGSFKDYCPNGLQLEGKAEVKKIVSGVTASADLIDQAIAQGADLLLVHHGWFWKNEPSPIIGMRKRRIAKMLQSDISLLAYHLPLDAHPQLGNNVQLGQLLDIDFQPAQNQMLVTQGELPQAMSAEQLAQHLELKLGRAPLHFGHGPKQIKRVAWCTGGAQSYIQTALDMGVDAYITGEVSEATFHIAREAGIHFFAAGHHATERGGVKALGDHLAENFSIEHQFIDLINPV</sequence>
<dbReference type="NCBIfam" id="TIGR00486">
    <property type="entry name" value="YbgI_SA1388"/>
    <property type="match status" value="1"/>
</dbReference>
<evidence type="ECO:0000256" key="3">
    <source>
        <dbReference type="ARBA" id="ARBA00022723"/>
    </source>
</evidence>
<dbReference type="AlphaFoldDB" id="A0A2V1H3Z1"/>
<proteinExistence type="inferred from homology"/>
<reference evidence="5 6" key="1">
    <citation type="submission" date="2018-04" db="EMBL/GenBank/DDBJ databases">
        <title>Thalassorhabdus spongiae gen. nov., sp. nov., isolated from a marine sponge in South-West Iceland.</title>
        <authorList>
            <person name="Knobloch S."/>
            <person name="Daussin A."/>
            <person name="Johannsson R."/>
            <person name="Marteinsson V.T."/>
        </authorList>
    </citation>
    <scope>NUCLEOTIDE SEQUENCE [LARGE SCALE GENOMIC DNA]</scope>
    <source>
        <strain evidence="5 6">Hp12</strain>
    </source>
</reference>
<dbReference type="OrthoDB" id="9800881at2"/>
<dbReference type="SUPFAM" id="SSF102705">
    <property type="entry name" value="NIF3 (NGG1p interacting factor 3)-like"/>
    <property type="match status" value="1"/>
</dbReference>
<dbReference type="GO" id="GO:0005737">
    <property type="term" value="C:cytoplasm"/>
    <property type="evidence" value="ECO:0007669"/>
    <property type="project" value="TreeGrafter"/>
</dbReference>
<dbReference type="PANTHER" id="PTHR13799:SF14">
    <property type="entry name" value="GTP CYCLOHYDROLASE 1 TYPE 2 HOMOLOG"/>
    <property type="match status" value="1"/>
</dbReference>
<dbReference type="PANTHER" id="PTHR13799">
    <property type="entry name" value="NGG1 INTERACTING FACTOR 3"/>
    <property type="match status" value="1"/>
</dbReference>
<feature type="binding site" evidence="4">
    <location>
        <position position="216"/>
    </location>
    <ligand>
        <name>a divalent metal cation</name>
        <dbReference type="ChEBI" id="CHEBI:60240"/>
        <label>1</label>
    </ligand>
</feature>
<gene>
    <name evidence="5" type="ORF">DC094_02475</name>
</gene>
<dbReference type="RefSeq" id="WP_116685496.1">
    <property type="nucleotide sequence ID" value="NZ_CAWNYD010000001.1"/>
</dbReference>
<feature type="binding site" evidence="4">
    <location>
        <position position="64"/>
    </location>
    <ligand>
        <name>a divalent metal cation</name>
        <dbReference type="ChEBI" id="CHEBI:60240"/>
        <label>2</label>
    </ligand>
</feature>
<keyword evidence="6" id="KW-1185">Reference proteome</keyword>
<accession>A0A2V1H3Z1</accession>
<evidence type="ECO:0000256" key="4">
    <source>
        <dbReference type="PIRSR" id="PIRSR602678-1"/>
    </source>
</evidence>
<keyword evidence="3 4" id="KW-0479">Metal-binding</keyword>